<dbReference type="Gene3D" id="3.40.710.10">
    <property type="entry name" value="DD-peptidase/beta-lactamase superfamily"/>
    <property type="match status" value="1"/>
</dbReference>
<dbReference type="Proteomes" id="UP000641386">
    <property type="component" value="Unassembled WGS sequence"/>
</dbReference>
<proteinExistence type="predicted"/>
<protein>
    <submittedName>
        <fullName evidence="3">Beta-lactamase</fullName>
    </submittedName>
</protein>
<name>A0A919A6P2_9ACTN</name>
<evidence type="ECO:0000256" key="1">
    <source>
        <dbReference type="SAM" id="MobiDB-lite"/>
    </source>
</evidence>
<organism evidence="3 4">
    <name type="scientific">Streptomyces spiralis</name>
    <dbReference type="NCBI Taxonomy" id="66376"/>
    <lineage>
        <taxon>Bacteria</taxon>
        <taxon>Bacillati</taxon>
        <taxon>Actinomycetota</taxon>
        <taxon>Actinomycetes</taxon>
        <taxon>Kitasatosporales</taxon>
        <taxon>Streptomycetaceae</taxon>
        <taxon>Streptomyces</taxon>
    </lineage>
</organism>
<feature type="compositionally biased region" description="Low complexity" evidence="1">
    <location>
        <begin position="46"/>
        <end position="56"/>
    </location>
</feature>
<feature type="region of interest" description="Disordered" evidence="1">
    <location>
        <begin position="46"/>
        <end position="73"/>
    </location>
</feature>
<evidence type="ECO:0000313" key="4">
    <source>
        <dbReference type="Proteomes" id="UP000641386"/>
    </source>
</evidence>
<evidence type="ECO:0000259" key="2">
    <source>
        <dbReference type="Pfam" id="PF00144"/>
    </source>
</evidence>
<dbReference type="Pfam" id="PF00144">
    <property type="entry name" value="Beta-lactamase"/>
    <property type="match status" value="1"/>
</dbReference>
<sequence length="430" mass="45477">MTLACTRGLRRSAVTATAVGMLAAPLAGPAAGTTAVASAASAASGVPGTATAASPADPSPPSPSASSDVRPLTPDVVRQVDQAVRRVMHQADVPGVIVGLWTPDQGRYVKSFGVADKSTGRRMSADLYMRIGSETKTFTVTALLRLVDRHEVSLDDPVGKYVDGVPGGDKITLRELAGMRSGLFNYSDDEGFFKALTSDPRRSFTPRQLLAYAFGHPALFPPGQKFDYSNTNLILLGLVIEKVSGRPLADYIRTAVLEPAGLDHTFFPSGAEFPRPHARGYTIQTATGQVQDAADWNPSWGWAAGAMISDLDDLRVWARTVATGMLPDGRILISPATQKQRLTTPPSAIPGAGYGLGIFDVHGWLGHNGSLPGYESLTVYLPSARTTLVVLLNTDIDHKGSEPSTLLGEAITKIVTPGHVFDLPAQPAAR</sequence>
<dbReference type="InterPro" id="IPR001466">
    <property type="entry name" value="Beta-lactam-related"/>
</dbReference>
<dbReference type="SUPFAM" id="SSF56601">
    <property type="entry name" value="beta-lactamase/transpeptidase-like"/>
    <property type="match status" value="1"/>
</dbReference>
<keyword evidence="4" id="KW-1185">Reference proteome</keyword>
<dbReference type="RefSeq" id="WP_189904167.1">
    <property type="nucleotide sequence ID" value="NZ_BNBC01000027.1"/>
</dbReference>
<dbReference type="InterPro" id="IPR050491">
    <property type="entry name" value="AmpC-like"/>
</dbReference>
<reference evidence="3" key="2">
    <citation type="submission" date="2020-09" db="EMBL/GenBank/DDBJ databases">
        <authorList>
            <person name="Sun Q."/>
            <person name="Ohkuma M."/>
        </authorList>
    </citation>
    <scope>NUCLEOTIDE SEQUENCE</scope>
    <source>
        <strain evidence="3">JCM 3302</strain>
    </source>
</reference>
<dbReference type="AlphaFoldDB" id="A0A919A6P2"/>
<gene>
    <name evidence="3" type="ORF">GCM10014715_53150</name>
</gene>
<dbReference type="EMBL" id="BNBC01000027">
    <property type="protein sequence ID" value="GHE89976.1"/>
    <property type="molecule type" value="Genomic_DNA"/>
</dbReference>
<accession>A0A919A6P2</accession>
<dbReference type="PANTHER" id="PTHR46825">
    <property type="entry name" value="D-ALANYL-D-ALANINE-CARBOXYPEPTIDASE/ENDOPEPTIDASE AMPH"/>
    <property type="match status" value="1"/>
</dbReference>
<comment type="caution">
    <text evidence="3">The sequence shown here is derived from an EMBL/GenBank/DDBJ whole genome shotgun (WGS) entry which is preliminary data.</text>
</comment>
<dbReference type="InterPro" id="IPR012338">
    <property type="entry name" value="Beta-lactam/transpept-like"/>
</dbReference>
<feature type="domain" description="Beta-lactamase-related" evidence="2">
    <location>
        <begin position="80"/>
        <end position="397"/>
    </location>
</feature>
<reference evidence="3" key="1">
    <citation type="journal article" date="2014" name="Int. J. Syst. Evol. Microbiol.">
        <title>Complete genome sequence of Corynebacterium casei LMG S-19264T (=DSM 44701T), isolated from a smear-ripened cheese.</title>
        <authorList>
            <consortium name="US DOE Joint Genome Institute (JGI-PGF)"/>
            <person name="Walter F."/>
            <person name="Albersmeier A."/>
            <person name="Kalinowski J."/>
            <person name="Ruckert C."/>
        </authorList>
    </citation>
    <scope>NUCLEOTIDE SEQUENCE</scope>
    <source>
        <strain evidence="3">JCM 3302</strain>
    </source>
</reference>
<dbReference type="PANTHER" id="PTHR46825:SF7">
    <property type="entry name" value="D-ALANYL-D-ALANINE CARBOXYPEPTIDASE"/>
    <property type="match status" value="1"/>
</dbReference>
<evidence type="ECO:0000313" key="3">
    <source>
        <dbReference type="EMBL" id="GHE89976.1"/>
    </source>
</evidence>